<organism evidence="2 3">
    <name type="scientific">Hydrogenimonas thermophila</name>
    <dbReference type="NCBI Taxonomy" id="223786"/>
    <lineage>
        <taxon>Bacteria</taxon>
        <taxon>Pseudomonadati</taxon>
        <taxon>Campylobacterota</taxon>
        <taxon>Epsilonproteobacteria</taxon>
        <taxon>Campylobacterales</taxon>
        <taxon>Hydrogenimonadaceae</taxon>
        <taxon>Hydrogenimonas</taxon>
    </lineage>
</organism>
<gene>
    <name evidence="2" type="ORF">SAMN05216234_1526</name>
</gene>
<sequence length="89" mass="10856">MYDFKIAETKNFQKIKKQIDKKIYDKIVNIVYPQLKANPYFGTNIKKLKGKFEGYYRYRLGNYRLFYLIKDGKVLIVVTDFRHRQNSYD</sequence>
<dbReference type="SUPFAM" id="SSF143011">
    <property type="entry name" value="RelE-like"/>
    <property type="match status" value="1"/>
</dbReference>
<evidence type="ECO:0000313" key="3">
    <source>
        <dbReference type="Proteomes" id="UP000199227"/>
    </source>
</evidence>
<dbReference type="PANTHER" id="PTHR38813:SF1">
    <property type="entry name" value="TOXIN RELE1-RELATED"/>
    <property type="match status" value="1"/>
</dbReference>
<dbReference type="PANTHER" id="PTHR38813">
    <property type="match status" value="1"/>
</dbReference>
<dbReference type="EMBL" id="FOXB01000052">
    <property type="protein sequence ID" value="SFP88698.1"/>
    <property type="molecule type" value="Genomic_DNA"/>
</dbReference>
<dbReference type="InterPro" id="IPR052747">
    <property type="entry name" value="TA_system_RelE_toxin"/>
</dbReference>
<dbReference type="AlphaFoldDB" id="A0A1I5U086"/>
<name>A0A1I5U086_9BACT</name>
<proteinExistence type="predicted"/>
<accession>A0A1I5U086</accession>
<keyword evidence="1" id="KW-1277">Toxin-antitoxin system</keyword>
<protein>
    <submittedName>
        <fullName evidence="2">mRNA interferase RelE/StbE</fullName>
    </submittedName>
</protein>
<keyword evidence="3" id="KW-1185">Reference proteome</keyword>
<dbReference type="NCBIfam" id="TIGR02385">
    <property type="entry name" value="RelE_StbE"/>
    <property type="match status" value="1"/>
</dbReference>
<dbReference type="Gene3D" id="3.30.2310.20">
    <property type="entry name" value="RelE-like"/>
    <property type="match status" value="1"/>
</dbReference>
<dbReference type="STRING" id="223786.SAMN05216234_1526"/>
<evidence type="ECO:0000256" key="1">
    <source>
        <dbReference type="ARBA" id="ARBA00022649"/>
    </source>
</evidence>
<dbReference type="InterPro" id="IPR007712">
    <property type="entry name" value="RelE/ParE_toxin"/>
</dbReference>
<dbReference type="Pfam" id="PF05016">
    <property type="entry name" value="ParE_toxin"/>
    <property type="match status" value="1"/>
</dbReference>
<evidence type="ECO:0000313" key="2">
    <source>
        <dbReference type="EMBL" id="SFP88698.1"/>
    </source>
</evidence>
<dbReference type="InterPro" id="IPR035093">
    <property type="entry name" value="RelE/ParE_toxin_dom_sf"/>
</dbReference>
<reference evidence="2 3" key="1">
    <citation type="submission" date="2016-10" db="EMBL/GenBank/DDBJ databases">
        <authorList>
            <person name="de Groot N.N."/>
        </authorList>
    </citation>
    <scope>NUCLEOTIDE SEQUENCE [LARGE SCALE GENOMIC DNA]</scope>
    <source>
        <strain evidence="2 3">EP1-55-1</strain>
    </source>
</reference>
<dbReference type="Proteomes" id="UP000199227">
    <property type="component" value="Unassembled WGS sequence"/>
</dbReference>